<dbReference type="PANTHER" id="PTHR11703:SF0">
    <property type="entry name" value="DEOXYHYPUSINE SYNTHASE"/>
    <property type="match status" value="1"/>
</dbReference>
<reference evidence="9 10" key="1">
    <citation type="submission" date="2013-12" db="EMBL/GenBank/DDBJ databases">
        <title>Draft genome of the parsitic nematode Ancylostoma duodenale.</title>
        <authorList>
            <person name="Mitreva M."/>
        </authorList>
    </citation>
    <scope>NUCLEOTIDE SEQUENCE [LARGE SCALE GENOMIC DNA]</scope>
    <source>
        <strain evidence="9 10">Zhejiang</strain>
    </source>
</reference>
<comment type="pathway">
    <text evidence="2">Protein modification; eIF5A hypusination.</text>
</comment>
<dbReference type="GO" id="GO:0005737">
    <property type="term" value="C:cytoplasm"/>
    <property type="evidence" value="ECO:0007669"/>
    <property type="project" value="TreeGrafter"/>
</dbReference>
<dbReference type="OrthoDB" id="294378at2759"/>
<evidence type="ECO:0000256" key="1">
    <source>
        <dbReference type="ARBA" id="ARBA00000952"/>
    </source>
</evidence>
<protein>
    <recommendedName>
        <fullName evidence="5">Deoxyhypusine synthase</fullName>
        <ecNumber evidence="4">2.5.1.46</ecNumber>
    </recommendedName>
</protein>
<evidence type="ECO:0000256" key="2">
    <source>
        <dbReference type="ARBA" id="ARBA00005041"/>
    </source>
</evidence>
<accession>A0A0C2GP07</accession>
<dbReference type="InterPro" id="IPR036982">
    <property type="entry name" value="Deoxyhypusine_synthase_sf"/>
</dbReference>
<name>A0A0C2GP07_9BILA</name>
<dbReference type="Gene3D" id="3.40.910.10">
    <property type="entry name" value="Deoxyhypusine synthase"/>
    <property type="match status" value="1"/>
</dbReference>
<evidence type="ECO:0000256" key="8">
    <source>
        <dbReference type="ARBA" id="ARBA00056884"/>
    </source>
</evidence>
<evidence type="ECO:0000256" key="3">
    <source>
        <dbReference type="ARBA" id="ARBA00009892"/>
    </source>
</evidence>
<dbReference type="EMBL" id="KN730604">
    <property type="protein sequence ID" value="KIH60819.1"/>
    <property type="molecule type" value="Genomic_DNA"/>
</dbReference>
<comment type="similarity">
    <text evidence="3">Belongs to the deoxyhypusine synthase family.</text>
</comment>
<evidence type="ECO:0000313" key="9">
    <source>
        <dbReference type="EMBL" id="KIH60819.1"/>
    </source>
</evidence>
<evidence type="ECO:0000256" key="7">
    <source>
        <dbReference type="ARBA" id="ARBA00023256"/>
    </source>
</evidence>
<dbReference type="InterPro" id="IPR029035">
    <property type="entry name" value="DHS-like_NAD/FAD-binding_dom"/>
</dbReference>
<dbReference type="InterPro" id="IPR002773">
    <property type="entry name" value="Deoxyhypusine_synthase"/>
</dbReference>
<comment type="catalytic activity">
    <reaction evidence="1">
        <text>[eIF5A protein]-L-lysine + spermidine = [eIF5A protein]-deoxyhypusine + propane-1,3-diamine</text>
        <dbReference type="Rhea" id="RHEA:33299"/>
        <dbReference type="Rhea" id="RHEA-COMP:10143"/>
        <dbReference type="Rhea" id="RHEA-COMP:10144"/>
        <dbReference type="ChEBI" id="CHEBI:29969"/>
        <dbReference type="ChEBI" id="CHEBI:57484"/>
        <dbReference type="ChEBI" id="CHEBI:57834"/>
        <dbReference type="ChEBI" id="CHEBI:82657"/>
        <dbReference type="EC" id="2.5.1.46"/>
    </reaction>
</comment>
<dbReference type="AlphaFoldDB" id="A0A0C2GP07"/>
<evidence type="ECO:0000256" key="6">
    <source>
        <dbReference type="ARBA" id="ARBA00023027"/>
    </source>
</evidence>
<keyword evidence="7" id="KW-0386">Hypusine biosynthesis</keyword>
<organism evidence="9 10">
    <name type="scientific">Ancylostoma duodenale</name>
    <dbReference type="NCBI Taxonomy" id="51022"/>
    <lineage>
        <taxon>Eukaryota</taxon>
        <taxon>Metazoa</taxon>
        <taxon>Ecdysozoa</taxon>
        <taxon>Nematoda</taxon>
        <taxon>Chromadorea</taxon>
        <taxon>Rhabditida</taxon>
        <taxon>Rhabditina</taxon>
        <taxon>Rhabditomorpha</taxon>
        <taxon>Strongyloidea</taxon>
        <taxon>Ancylostomatidae</taxon>
        <taxon>Ancylostomatinae</taxon>
        <taxon>Ancylostoma</taxon>
    </lineage>
</organism>
<proteinExistence type="inferred from homology"/>
<keyword evidence="6" id="KW-0520">NAD</keyword>
<dbReference type="PANTHER" id="PTHR11703">
    <property type="entry name" value="DEOXYHYPUSINE SYNTHASE"/>
    <property type="match status" value="1"/>
</dbReference>
<dbReference type="SUPFAM" id="SSF52467">
    <property type="entry name" value="DHS-like NAD/FAD-binding domain"/>
    <property type="match status" value="1"/>
</dbReference>
<comment type="function">
    <text evidence="8">Catalyzes the NAD-dependent oxidative cleavage of spermidine and the subsequent transfer of the butylamine moiety of spermidine to the epsilon-amino group of a critical lysine residue of the eIF-5A precursor protein to form the intermediate deoxyhypusine residue. This is the first step of the post-translational modification of that lysine into an unusual amino acid residue named hypusine. Hypusination is unique to mature eIF-5A factor and is essential for its function.</text>
</comment>
<gene>
    <name evidence="9" type="ORF">ANCDUO_08917</name>
</gene>
<evidence type="ECO:0000313" key="10">
    <source>
        <dbReference type="Proteomes" id="UP000054047"/>
    </source>
</evidence>
<evidence type="ECO:0000256" key="5">
    <source>
        <dbReference type="ARBA" id="ARBA00020607"/>
    </source>
</evidence>
<keyword evidence="10" id="KW-1185">Reference proteome</keyword>
<sequence>MAVKSSRTGVLILGGGVVKHHINNANLMRNGSDFTVYINTGMEFDGSDSGAQPDEAVSWGKVKPAARAVKVCADATLVFPLLVAETFAKRAHKKK</sequence>
<evidence type="ECO:0000256" key="4">
    <source>
        <dbReference type="ARBA" id="ARBA00012683"/>
    </source>
</evidence>
<dbReference type="EC" id="2.5.1.46" evidence="4"/>
<dbReference type="FunFam" id="3.40.910.10:FF:000010">
    <property type="entry name" value="Deoxyhypusine synthase"/>
    <property type="match status" value="1"/>
</dbReference>
<dbReference type="Pfam" id="PF01916">
    <property type="entry name" value="DS"/>
    <property type="match status" value="1"/>
</dbReference>
<dbReference type="Proteomes" id="UP000054047">
    <property type="component" value="Unassembled WGS sequence"/>
</dbReference>
<dbReference type="GO" id="GO:0034038">
    <property type="term" value="F:deoxyhypusine synthase activity"/>
    <property type="evidence" value="ECO:0007669"/>
    <property type="project" value="UniProtKB-EC"/>
</dbReference>